<accession>A0A5S6Q482</accession>
<evidence type="ECO:0000313" key="1">
    <source>
        <dbReference type="Proteomes" id="UP000046395"/>
    </source>
</evidence>
<proteinExistence type="predicted"/>
<name>A0A5S6Q482_TRIMR</name>
<evidence type="ECO:0000313" key="2">
    <source>
        <dbReference type="WBParaSite" id="TMUE_0000002008.1"/>
    </source>
</evidence>
<sequence length="69" mass="8112">MVLRYMEERDDVLWQCCGKQCREKLSPKTGTLFQDRCEQPVQVKIEKYDRRQSSHCCVRAKGCMPSIDA</sequence>
<keyword evidence="1" id="KW-1185">Reference proteome</keyword>
<dbReference type="Proteomes" id="UP000046395">
    <property type="component" value="Unassembled WGS sequence"/>
</dbReference>
<protein>
    <submittedName>
        <fullName evidence="2">Uncharacterized protein</fullName>
    </submittedName>
</protein>
<dbReference type="AlphaFoldDB" id="A0A5S6Q482"/>
<reference evidence="2" key="1">
    <citation type="submission" date="2019-12" db="UniProtKB">
        <authorList>
            <consortium name="WormBaseParasite"/>
        </authorList>
    </citation>
    <scope>IDENTIFICATION</scope>
</reference>
<organism evidence="1 2">
    <name type="scientific">Trichuris muris</name>
    <name type="common">Mouse whipworm</name>
    <dbReference type="NCBI Taxonomy" id="70415"/>
    <lineage>
        <taxon>Eukaryota</taxon>
        <taxon>Metazoa</taxon>
        <taxon>Ecdysozoa</taxon>
        <taxon>Nematoda</taxon>
        <taxon>Enoplea</taxon>
        <taxon>Dorylaimia</taxon>
        <taxon>Trichinellida</taxon>
        <taxon>Trichuridae</taxon>
        <taxon>Trichuris</taxon>
    </lineage>
</organism>
<dbReference type="WBParaSite" id="TMUE_0000002008.1">
    <property type="protein sequence ID" value="TMUE_0000002008.1"/>
    <property type="gene ID" value="WBGene00297870"/>
</dbReference>